<proteinExistence type="predicted"/>
<dbReference type="Pfam" id="PF13579">
    <property type="entry name" value="Glyco_trans_4_4"/>
    <property type="match status" value="1"/>
</dbReference>
<reference evidence="2" key="1">
    <citation type="submission" date="2018-05" db="EMBL/GenBank/DDBJ databases">
        <authorList>
            <person name="Lanie J.A."/>
            <person name="Ng W.-L."/>
            <person name="Kazmierczak K.M."/>
            <person name="Andrzejewski T.M."/>
            <person name="Davidsen T.M."/>
            <person name="Wayne K.J."/>
            <person name="Tettelin H."/>
            <person name="Glass J.I."/>
            <person name="Rusch D."/>
            <person name="Podicherti R."/>
            <person name="Tsui H.-C.T."/>
            <person name="Winkler M.E."/>
        </authorList>
    </citation>
    <scope>NUCLEOTIDE SEQUENCE</scope>
</reference>
<name>A0A383ESZ3_9ZZZZ</name>
<sequence length="230" mass="25433">ERELQWAMTARDCDGFFDHVWSVNPVVGADGSTCGSRPLRVRELSESHTVVEAHLSTGLKWKKIPFTGFALSQCQLLKDLARLVASGRVSAVRVGDPYYLGLLGFLVARRGGIPLTLRIGADYDAAYEKTGLPAYPRLLRSRRLEKRIEHFVLRQADLIVVPNLAYQSFAVSNGAKPDDCVVVPFGGLLHPNHFSEPEDRPGVRTEVDLSQGPLIVSVMRLEPVKNAMDL</sequence>
<protein>
    <recommendedName>
        <fullName evidence="1">Glycosyltransferase subfamily 4-like N-terminal domain-containing protein</fullName>
    </recommendedName>
</protein>
<evidence type="ECO:0000313" key="2">
    <source>
        <dbReference type="EMBL" id="SVE59440.1"/>
    </source>
</evidence>
<accession>A0A383ESZ3</accession>
<organism evidence="2">
    <name type="scientific">marine metagenome</name>
    <dbReference type="NCBI Taxonomy" id="408172"/>
    <lineage>
        <taxon>unclassified sequences</taxon>
        <taxon>metagenomes</taxon>
        <taxon>ecological metagenomes</taxon>
    </lineage>
</organism>
<feature type="non-terminal residue" evidence="2">
    <location>
        <position position="230"/>
    </location>
</feature>
<dbReference type="Gene3D" id="3.40.50.2000">
    <property type="entry name" value="Glycogen Phosphorylase B"/>
    <property type="match status" value="2"/>
</dbReference>
<dbReference type="InterPro" id="IPR028098">
    <property type="entry name" value="Glyco_trans_4-like_N"/>
</dbReference>
<feature type="domain" description="Glycosyltransferase subfamily 4-like N-terminal" evidence="1">
    <location>
        <begin position="73"/>
        <end position="186"/>
    </location>
</feature>
<dbReference type="EMBL" id="UINC01228222">
    <property type="protein sequence ID" value="SVE59440.1"/>
    <property type="molecule type" value="Genomic_DNA"/>
</dbReference>
<feature type="non-terminal residue" evidence="2">
    <location>
        <position position="1"/>
    </location>
</feature>
<dbReference type="AlphaFoldDB" id="A0A383ESZ3"/>
<dbReference type="SUPFAM" id="SSF53756">
    <property type="entry name" value="UDP-Glycosyltransferase/glycogen phosphorylase"/>
    <property type="match status" value="1"/>
</dbReference>
<gene>
    <name evidence="2" type="ORF">METZ01_LOCUS512294</name>
</gene>
<evidence type="ECO:0000259" key="1">
    <source>
        <dbReference type="Pfam" id="PF13579"/>
    </source>
</evidence>